<dbReference type="RefSeq" id="WP_241604383.1">
    <property type="nucleotide sequence ID" value="NZ_JAKVIN010000008.1"/>
</dbReference>
<evidence type="ECO:0000256" key="1">
    <source>
        <dbReference type="ARBA" id="ARBA00009156"/>
    </source>
</evidence>
<keyword evidence="6" id="KW-1185">Reference proteome</keyword>
<name>A0ABT0CSF1_9HYPH</name>
<dbReference type="CDD" id="cd07783">
    <property type="entry name" value="ASKHA_NBD_FGGY_SePSK_AtXK1-like"/>
    <property type="match status" value="1"/>
</dbReference>
<dbReference type="Pfam" id="PF02782">
    <property type="entry name" value="FGGY_C"/>
    <property type="match status" value="1"/>
</dbReference>
<gene>
    <name evidence="5" type="ORF">MKI86_19415</name>
</gene>
<dbReference type="InterPro" id="IPR018485">
    <property type="entry name" value="FGGY_C"/>
</dbReference>
<evidence type="ECO:0000256" key="2">
    <source>
        <dbReference type="ARBA" id="ARBA00022679"/>
    </source>
</evidence>
<evidence type="ECO:0000313" key="6">
    <source>
        <dbReference type="Proteomes" id="UP001201844"/>
    </source>
</evidence>
<evidence type="ECO:0000313" key="5">
    <source>
        <dbReference type="EMBL" id="MCJ8151314.1"/>
    </source>
</evidence>
<dbReference type="SUPFAM" id="SSF53067">
    <property type="entry name" value="Actin-like ATPase domain"/>
    <property type="match status" value="2"/>
</dbReference>
<keyword evidence="2" id="KW-0808">Transferase</keyword>
<comment type="caution">
    <text evidence="5">The sequence shown here is derived from an EMBL/GenBank/DDBJ whole genome shotgun (WGS) entry which is preliminary data.</text>
</comment>
<sequence length="425" mass="43975">MKTGTEPAVALGIDLGTSGVRAALLSKDGVPVDSAACPFPDAASARLPSTWWNGVMSCLAELASRSTFSSLEGVAVDGTSGTVLAVDAAGVPVGEVLMYNDPCPDHAIVDRIGAVAPPDSPARGATSALARAIYLSRRPGVHAILHQADWILMQLGLAAATSDENNALKTGYDLDAERWPDWLEACGMDVTLLPAVARAGAPLSEVTASGRALGLPPQCRYHAGTTDGCASFLATGASAIGDGVTALGSTLVVKLACAQPISAANYGIYSHRILDFWLAGGASNSGGTVIRKFFDGEQLKAMTPKLRPDAPTGLSYYPLPAPGERFPVNDPAYPPRLAPRPADDIIFFQAILEGITAIEKSGYDRLAELGGPTVLSVRTVGGGAVNEAWTRMREKALGVPFLAARSAEASVGTASLVLAGKDRWP</sequence>
<dbReference type="GO" id="GO:0016301">
    <property type="term" value="F:kinase activity"/>
    <property type="evidence" value="ECO:0007669"/>
    <property type="project" value="UniProtKB-KW"/>
</dbReference>
<dbReference type="InterPro" id="IPR043129">
    <property type="entry name" value="ATPase_NBD"/>
</dbReference>
<reference evidence="5 6" key="1">
    <citation type="submission" date="2022-02" db="EMBL/GenBank/DDBJ databases">
        <title>Shinella B3.7 sp. nov., isolated from Sediment (Zhairuo Island).</title>
        <authorList>
            <person name="Chen G."/>
        </authorList>
    </citation>
    <scope>NUCLEOTIDE SEQUENCE [LARGE SCALE GENOMIC DNA]</scope>
    <source>
        <strain evidence="5 6">B3.7</strain>
        <plasmid evidence="5">unnamed</plasmid>
    </source>
</reference>
<organism evidence="5 6">
    <name type="scientific">Shinella sedimenti</name>
    <dbReference type="NCBI Taxonomy" id="2919913"/>
    <lineage>
        <taxon>Bacteria</taxon>
        <taxon>Pseudomonadati</taxon>
        <taxon>Pseudomonadota</taxon>
        <taxon>Alphaproteobacteria</taxon>
        <taxon>Hyphomicrobiales</taxon>
        <taxon>Rhizobiaceae</taxon>
        <taxon>Shinella</taxon>
    </lineage>
</organism>
<protein>
    <submittedName>
        <fullName evidence="5">FGGY-family carbohydrate kinase</fullName>
    </submittedName>
</protein>
<dbReference type="Gene3D" id="3.30.420.40">
    <property type="match status" value="2"/>
</dbReference>
<keyword evidence="3 5" id="KW-0418">Kinase</keyword>
<evidence type="ECO:0000259" key="4">
    <source>
        <dbReference type="Pfam" id="PF02782"/>
    </source>
</evidence>
<dbReference type="PANTHER" id="PTHR10196">
    <property type="entry name" value="SUGAR KINASE"/>
    <property type="match status" value="1"/>
</dbReference>
<dbReference type="PANTHER" id="PTHR10196:SF80">
    <property type="entry name" value="D-RIBULOSE KINASE"/>
    <property type="match status" value="1"/>
</dbReference>
<proteinExistence type="inferred from homology"/>
<dbReference type="EMBL" id="JAKVIN010000008">
    <property type="protein sequence ID" value="MCJ8151314.1"/>
    <property type="molecule type" value="Genomic_DNA"/>
</dbReference>
<keyword evidence="5" id="KW-0614">Plasmid</keyword>
<feature type="domain" description="Carbohydrate kinase FGGY C-terminal" evidence="4">
    <location>
        <begin position="272"/>
        <end position="414"/>
    </location>
</feature>
<accession>A0ABT0CSF1</accession>
<geneLocation type="plasmid" evidence="5">
    <name>unnamed</name>
</geneLocation>
<evidence type="ECO:0000256" key="3">
    <source>
        <dbReference type="ARBA" id="ARBA00022777"/>
    </source>
</evidence>
<dbReference type="Proteomes" id="UP001201844">
    <property type="component" value="Unassembled WGS sequence"/>
</dbReference>
<comment type="similarity">
    <text evidence="1">Belongs to the FGGY kinase family.</text>
</comment>